<organism evidence="1 2">
    <name type="scientific">Prosthecobacter dejongeii</name>
    <dbReference type="NCBI Taxonomy" id="48465"/>
    <lineage>
        <taxon>Bacteria</taxon>
        <taxon>Pseudomonadati</taxon>
        <taxon>Verrucomicrobiota</taxon>
        <taxon>Verrucomicrobiia</taxon>
        <taxon>Verrucomicrobiales</taxon>
        <taxon>Verrucomicrobiaceae</taxon>
        <taxon>Prosthecobacter</taxon>
    </lineage>
</organism>
<comment type="caution">
    <text evidence="1">The sequence shown here is derived from an EMBL/GenBank/DDBJ whole genome shotgun (WGS) entry which is preliminary data.</text>
</comment>
<protein>
    <submittedName>
        <fullName evidence="1">Uncharacterized protein</fullName>
    </submittedName>
</protein>
<gene>
    <name evidence="1" type="ORF">HNQ64_001480</name>
</gene>
<keyword evidence="2" id="KW-1185">Reference proteome</keyword>
<dbReference type="Proteomes" id="UP000534294">
    <property type="component" value="Unassembled WGS sequence"/>
</dbReference>
<proteinExistence type="predicted"/>
<dbReference type="EMBL" id="JACHIF010000002">
    <property type="protein sequence ID" value="MBB5037238.1"/>
    <property type="molecule type" value="Genomic_DNA"/>
</dbReference>
<name>A0A7W7YJA2_9BACT</name>
<sequence>MSLVRDFLPKEPKAIRLKFARTATSGEAYDLP</sequence>
<accession>A0A7W7YJA2</accession>
<evidence type="ECO:0000313" key="2">
    <source>
        <dbReference type="Proteomes" id="UP000534294"/>
    </source>
</evidence>
<dbReference type="AlphaFoldDB" id="A0A7W7YJA2"/>
<reference evidence="1 2" key="1">
    <citation type="submission" date="2020-08" db="EMBL/GenBank/DDBJ databases">
        <title>Genomic Encyclopedia of Type Strains, Phase IV (KMG-IV): sequencing the most valuable type-strain genomes for metagenomic binning, comparative biology and taxonomic classification.</title>
        <authorList>
            <person name="Goeker M."/>
        </authorList>
    </citation>
    <scope>NUCLEOTIDE SEQUENCE [LARGE SCALE GENOMIC DNA]</scope>
    <source>
        <strain evidence="1 2">DSM 12251</strain>
    </source>
</reference>
<evidence type="ECO:0000313" key="1">
    <source>
        <dbReference type="EMBL" id="MBB5037238.1"/>
    </source>
</evidence>